<protein>
    <submittedName>
        <fullName evidence="1">Uncharacterized protein</fullName>
    </submittedName>
</protein>
<feature type="non-terminal residue" evidence="1">
    <location>
        <position position="52"/>
    </location>
</feature>
<dbReference type="Proteomes" id="UP001562425">
    <property type="component" value="Unassembled WGS sequence"/>
</dbReference>
<dbReference type="EMBL" id="JBEHCU010006996">
    <property type="protein sequence ID" value="KAL1395772.1"/>
    <property type="molecule type" value="Genomic_DNA"/>
</dbReference>
<reference evidence="1 2" key="1">
    <citation type="submission" date="2024-05" db="EMBL/GenBank/DDBJ databases">
        <title>Culex pipiens pipiens assembly and annotation.</title>
        <authorList>
            <person name="Alout H."/>
            <person name="Durand T."/>
        </authorList>
    </citation>
    <scope>NUCLEOTIDE SEQUENCE [LARGE SCALE GENOMIC DNA]</scope>
    <source>
        <strain evidence="1">HA-2024</strain>
        <tissue evidence="1">Whole body</tissue>
    </source>
</reference>
<feature type="non-terminal residue" evidence="1">
    <location>
        <position position="1"/>
    </location>
</feature>
<name>A0ABD1D7Z5_CULPP</name>
<accession>A0ABD1D7Z5</accession>
<proteinExistence type="predicted"/>
<comment type="caution">
    <text evidence="1">The sequence shown here is derived from an EMBL/GenBank/DDBJ whole genome shotgun (WGS) entry which is preliminary data.</text>
</comment>
<organism evidence="1 2">
    <name type="scientific">Culex pipiens pipiens</name>
    <name type="common">Northern house mosquito</name>
    <dbReference type="NCBI Taxonomy" id="38569"/>
    <lineage>
        <taxon>Eukaryota</taxon>
        <taxon>Metazoa</taxon>
        <taxon>Ecdysozoa</taxon>
        <taxon>Arthropoda</taxon>
        <taxon>Hexapoda</taxon>
        <taxon>Insecta</taxon>
        <taxon>Pterygota</taxon>
        <taxon>Neoptera</taxon>
        <taxon>Endopterygota</taxon>
        <taxon>Diptera</taxon>
        <taxon>Nematocera</taxon>
        <taxon>Culicoidea</taxon>
        <taxon>Culicidae</taxon>
        <taxon>Culicinae</taxon>
        <taxon>Culicini</taxon>
        <taxon>Culex</taxon>
        <taxon>Culex</taxon>
    </lineage>
</organism>
<sequence>RRFSSLFASQPTGRVLSGISEEASPRECDVDDLRSSAVAQTDLRKSLKVFVP</sequence>
<keyword evidence="2" id="KW-1185">Reference proteome</keyword>
<evidence type="ECO:0000313" key="2">
    <source>
        <dbReference type="Proteomes" id="UP001562425"/>
    </source>
</evidence>
<dbReference type="AlphaFoldDB" id="A0ABD1D7Z5"/>
<gene>
    <name evidence="1" type="ORF">pipiens_020181</name>
</gene>
<evidence type="ECO:0000313" key="1">
    <source>
        <dbReference type="EMBL" id="KAL1395772.1"/>
    </source>
</evidence>